<feature type="signal peptide" evidence="2">
    <location>
        <begin position="1"/>
        <end position="16"/>
    </location>
</feature>
<feature type="domain" description="Cell wall mannoprotein PIR1-like C-terminal" evidence="4">
    <location>
        <begin position="64"/>
        <end position="129"/>
    </location>
</feature>
<gene>
    <name evidence="5" type="ORF">TSTA_015460</name>
</gene>
<feature type="compositionally biased region" description="Low complexity" evidence="1">
    <location>
        <begin position="245"/>
        <end position="257"/>
    </location>
</feature>
<dbReference type="RefSeq" id="XP_002483694.1">
    <property type="nucleotide sequence ID" value="XM_002483649.1"/>
</dbReference>
<protein>
    <submittedName>
        <fullName evidence="5">Uncharacterized protein</fullName>
    </submittedName>
</protein>
<evidence type="ECO:0000313" key="6">
    <source>
        <dbReference type="Proteomes" id="UP000001745"/>
    </source>
</evidence>
<dbReference type="Pfam" id="PF22799">
    <property type="entry name" value="PIR1-like_C"/>
    <property type="match status" value="1"/>
</dbReference>
<dbReference type="AlphaFoldDB" id="B8MHY0"/>
<sequence length="491" mass="47838">MRSTLAVAAIVATANAFVARDTTICCFSLSATGSASGTVGQIDDGQTRLGSGIPPGQFCIDSSGAIKDGNGRGCFLTPPTSQLQCDVGATPAPGFSIDSSGKFHSNGTADFVACHSGQSDQLNIYTNPPPADVTGCQHIELHADRCQGPGGPPASPPQGTPSVPQGPPPGTPPVSPPSPVLPPPISPPHAPPPASSPTPPPQAPAPPGGPSPCGPQGPPVGPPPAGPPGGPGIGHGGTTPPAAPNTPTESGTRTPSAPGGGPTAPGPPPFANASAPAPTGNSTGPTGSGPSGKISPTGGPSGLGGSAPGAGGGCGGGSNQGCGGGPSGGGCGTNLVNGSFEFPHLIVPIDSSNPNKAVGTTFNGTVTSTISSIFNFDFLPNLANKQCSLVFLFPTQDQLETSAFSFSGNGAISFSELQAPAGSSTSFSNAPQVKVDYGVTNASPGHSYTIATFACPAGQTVGFELKNAGSTNLEFFEDFNPAPIGLFITTC</sequence>
<feature type="domain" description="Ubiquitin 3 binding protein But2 C-terminal" evidence="3">
    <location>
        <begin position="341"/>
        <end position="481"/>
    </location>
</feature>
<dbReference type="eggNOG" id="ENOG502RXB8">
    <property type="taxonomic scope" value="Eukaryota"/>
</dbReference>
<dbReference type="STRING" id="441959.B8MHY0"/>
<dbReference type="VEuPathDB" id="FungiDB:TSTA_015460"/>
<proteinExistence type="predicted"/>
<evidence type="ECO:0000256" key="1">
    <source>
        <dbReference type="SAM" id="MobiDB-lite"/>
    </source>
</evidence>
<dbReference type="InterPro" id="IPR054508">
    <property type="entry name" value="PIR1-like_C"/>
</dbReference>
<evidence type="ECO:0000313" key="5">
    <source>
        <dbReference type="EMBL" id="EED16460.1"/>
    </source>
</evidence>
<dbReference type="PANTHER" id="PTHR39613">
    <property type="entry name" value="ANCHORED CELL WALL PROTEIN, PUTATIVE (AFU_ORTHOLOGUE AFUA_4G08960)-RELATED"/>
    <property type="match status" value="1"/>
</dbReference>
<feature type="compositionally biased region" description="Low complexity" evidence="1">
    <location>
        <begin position="271"/>
        <end position="285"/>
    </location>
</feature>
<dbReference type="PANTHER" id="PTHR39613:SF1">
    <property type="entry name" value="ANCHORED CELL WALL PROTEIN, PUTATIVE (AFU_ORTHOLOGUE AFUA_4G08960)-RELATED"/>
    <property type="match status" value="1"/>
</dbReference>
<reference evidence="6" key="1">
    <citation type="journal article" date="2015" name="Genome Announc.">
        <title>Genome sequence of the AIDS-associated pathogen Penicillium marneffei (ATCC18224) and its near taxonomic relative Talaromyces stipitatus (ATCC10500).</title>
        <authorList>
            <person name="Nierman W.C."/>
            <person name="Fedorova-Abrams N.D."/>
            <person name="Andrianopoulos A."/>
        </authorList>
    </citation>
    <scope>NUCLEOTIDE SEQUENCE [LARGE SCALE GENOMIC DNA]</scope>
    <source>
        <strain evidence="6">ATCC 10500 / CBS 375.48 / QM 6759 / NRRL 1006</strain>
    </source>
</reference>
<dbReference type="OMA" id="RSDSCCF"/>
<keyword evidence="2" id="KW-0732">Signal</keyword>
<dbReference type="PRINTS" id="PR01217">
    <property type="entry name" value="PRICHEXTENSN"/>
</dbReference>
<dbReference type="OrthoDB" id="4657524at2759"/>
<dbReference type="GeneID" id="8106288"/>
<dbReference type="InterPro" id="IPR018620">
    <property type="entry name" value="Ubiquitin3-bd_protein_But2_C"/>
</dbReference>
<evidence type="ECO:0000259" key="3">
    <source>
        <dbReference type="Pfam" id="PF09792"/>
    </source>
</evidence>
<dbReference type="HOGENOM" id="CLU_033570_0_0_1"/>
<name>B8MHY0_TALSN</name>
<dbReference type="Pfam" id="PF09792">
    <property type="entry name" value="But2"/>
    <property type="match status" value="1"/>
</dbReference>
<dbReference type="PhylomeDB" id="B8MHY0"/>
<feature type="region of interest" description="Disordered" evidence="1">
    <location>
        <begin position="143"/>
        <end position="306"/>
    </location>
</feature>
<accession>B8MHY0</accession>
<organism evidence="5 6">
    <name type="scientific">Talaromyces stipitatus (strain ATCC 10500 / CBS 375.48 / QM 6759 / NRRL 1006)</name>
    <name type="common">Penicillium stipitatum</name>
    <dbReference type="NCBI Taxonomy" id="441959"/>
    <lineage>
        <taxon>Eukaryota</taxon>
        <taxon>Fungi</taxon>
        <taxon>Dikarya</taxon>
        <taxon>Ascomycota</taxon>
        <taxon>Pezizomycotina</taxon>
        <taxon>Eurotiomycetes</taxon>
        <taxon>Eurotiomycetidae</taxon>
        <taxon>Eurotiales</taxon>
        <taxon>Trichocomaceae</taxon>
        <taxon>Talaromyces</taxon>
        <taxon>Talaromyces sect. Talaromyces</taxon>
    </lineage>
</organism>
<evidence type="ECO:0000256" key="2">
    <source>
        <dbReference type="SAM" id="SignalP"/>
    </source>
</evidence>
<feature type="compositionally biased region" description="Pro residues" evidence="1">
    <location>
        <begin position="150"/>
        <end position="230"/>
    </location>
</feature>
<dbReference type="EMBL" id="EQ962656">
    <property type="protein sequence ID" value="EED16460.1"/>
    <property type="molecule type" value="Genomic_DNA"/>
</dbReference>
<feature type="chain" id="PRO_5002875190" evidence="2">
    <location>
        <begin position="17"/>
        <end position="491"/>
    </location>
</feature>
<evidence type="ECO:0000259" key="4">
    <source>
        <dbReference type="Pfam" id="PF22799"/>
    </source>
</evidence>
<dbReference type="Proteomes" id="UP000001745">
    <property type="component" value="Unassembled WGS sequence"/>
</dbReference>
<keyword evidence="6" id="KW-1185">Reference proteome</keyword>
<dbReference type="InParanoid" id="B8MHY0"/>